<dbReference type="AlphaFoldDB" id="A0A0B5E8N9"/>
<accession>A0A0B5E8N9</accession>
<evidence type="ECO:0000313" key="4">
    <source>
        <dbReference type="EMBL" id="AJE49386.1"/>
    </source>
</evidence>
<dbReference type="OrthoDB" id="9813122at2"/>
<dbReference type="SUPFAM" id="SSF109709">
    <property type="entry name" value="KorB DNA-binding domain-like"/>
    <property type="match status" value="1"/>
</dbReference>
<dbReference type="InterPro" id="IPR050336">
    <property type="entry name" value="Chromosome_partition/occlusion"/>
</dbReference>
<dbReference type="SUPFAM" id="SSF110849">
    <property type="entry name" value="ParB/Sulfiredoxin"/>
    <property type="match status" value="1"/>
</dbReference>
<dbReference type="FunFam" id="1.10.10.2830:FF:000001">
    <property type="entry name" value="Chromosome partitioning protein ParB"/>
    <property type="match status" value="1"/>
</dbReference>
<dbReference type="RefSeq" id="WP_043872299.1">
    <property type="nucleotide sequence ID" value="NZ_CP004396.1"/>
</dbReference>
<dbReference type="Proteomes" id="UP000031521">
    <property type="component" value="Plasmid pP73C"/>
</dbReference>
<dbReference type="SMART" id="SM00470">
    <property type="entry name" value="ParB"/>
    <property type="match status" value="1"/>
</dbReference>
<dbReference type="PANTHER" id="PTHR33375:SF7">
    <property type="entry name" value="CHROMOSOME 2-PARTITIONING PROTEIN PARB-RELATED"/>
    <property type="match status" value="1"/>
</dbReference>
<dbReference type="Gene3D" id="3.90.1530.30">
    <property type="match status" value="1"/>
</dbReference>
<keyword evidence="4" id="KW-0614">Plasmid</keyword>
<dbReference type="EMBL" id="CP004396">
    <property type="protein sequence ID" value="AJE49386.1"/>
    <property type="molecule type" value="Genomic_DNA"/>
</dbReference>
<reference evidence="4 5" key="1">
    <citation type="journal article" date="2014" name="Int. J. Syst. Evol. Microbiol.">
        <title>Celeribacter indicus sp. nov., a polycyclic aromatic hydrocarbon-degrading bacterium from deep-sea sediment and reclassification of Huaishuia halophila as Celeribacter halophilus comb. nov.</title>
        <authorList>
            <person name="Lai Q."/>
            <person name="Cao J."/>
            <person name="Yuan J."/>
            <person name="Li F."/>
            <person name="Shao Z."/>
        </authorList>
    </citation>
    <scope>NUCLEOTIDE SEQUENCE [LARGE SCALE GENOMIC DNA]</scope>
    <source>
        <strain evidence="4">P73</strain>
        <plasmid evidence="5">Plasmid pP73C</plasmid>
    </source>
</reference>
<dbReference type="InterPro" id="IPR036086">
    <property type="entry name" value="ParB/Sulfiredoxin_sf"/>
</dbReference>
<keyword evidence="5" id="KW-1185">Reference proteome</keyword>
<evidence type="ECO:0000256" key="2">
    <source>
        <dbReference type="SAM" id="MobiDB-lite"/>
    </source>
</evidence>
<geneLocation type="plasmid" evidence="4 5">
    <name>pP73C</name>
</geneLocation>
<gene>
    <name evidence="4" type="ORF">P73_4671</name>
</gene>
<protein>
    <submittedName>
        <fullName evidence="4">ParB family protein</fullName>
    </submittedName>
</protein>
<comment type="similarity">
    <text evidence="1">Belongs to the ParB family.</text>
</comment>
<organism evidence="4 5">
    <name type="scientific">Celeribacter indicus</name>
    <dbReference type="NCBI Taxonomy" id="1208324"/>
    <lineage>
        <taxon>Bacteria</taxon>
        <taxon>Pseudomonadati</taxon>
        <taxon>Pseudomonadota</taxon>
        <taxon>Alphaproteobacteria</taxon>
        <taxon>Rhodobacterales</taxon>
        <taxon>Roseobacteraceae</taxon>
        <taxon>Celeribacter</taxon>
    </lineage>
</organism>
<evidence type="ECO:0000313" key="5">
    <source>
        <dbReference type="Proteomes" id="UP000031521"/>
    </source>
</evidence>
<feature type="domain" description="ParB-like N-terminal" evidence="3">
    <location>
        <begin position="14"/>
        <end position="118"/>
    </location>
</feature>
<dbReference type="PANTHER" id="PTHR33375">
    <property type="entry name" value="CHROMOSOME-PARTITIONING PROTEIN PARB-RELATED"/>
    <property type="match status" value="1"/>
</dbReference>
<proteinExistence type="inferred from homology"/>
<dbReference type="Pfam" id="PF02195">
    <property type="entry name" value="ParB_N"/>
    <property type="match status" value="1"/>
</dbReference>
<dbReference type="HOGENOM" id="CLU_019174_1_0_5"/>
<dbReference type="GO" id="GO:0007059">
    <property type="term" value="P:chromosome segregation"/>
    <property type="evidence" value="ECO:0007669"/>
    <property type="project" value="TreeGrafter"/>
</dbReference>
<feature type="compositionally biased region" description="Basic and acidic residues" evidence="2">
    <location>
        <begin position="392"/>
        <end position="406"/>
    </location>
</feature>
<dbReference type="GO" id="GO:0005694">
    <property type="term" value="C:chromosome"/>
    <property type="evidence" value="ECO:0007669"/>
    <property type="project" value="TreeGrafter"/>
</dbReference>
<feature type="region of interest" description="Disordered" evidence="2">
    <location>
        <begin position="392"/>
        <end position="422"/>
    </location>
</feature>
<sequence>MAKSAQKVTLSPSRDIPFDKLVLSQSNVRRIKAGISIEELAEDIARRGLLQSLSVRPVLADDGSETGKFEIPAGGRRFQALSLLVKQKRLAKTTPIPCIVRDANSTILAEDDSLAENMQRAALHPLDQFRAFVALREKSQGDEEIAAAFFVTPQVVKQRLKLAAVAPALLELYAEDEMTLEQLMAFTVNPDHERQIQVWDAIKSSWNKEPYQIRRMLTETSVRASDRRAVFVGVEAYEAAGGTMLHDLFQGDDGGWLEDPALLDRLVSEKLQTEAEAIATEGWKWIEVSLDLPYGYSHGLRRLNGDPAPMTDDEGAAHARLLAEYRALEEECEGQDEFPDEIDARLGELEVAMENLEARPLIFDAEEIARAGAFVTLDRYGELAVYRGFVRPEDEPREDADVHSGEQAEDGQGAELSTGSHVDGIGHGTVITSAGQALGANVTEDEDDCALKPLPERLVMELTAHRTLALREAVGRSPDVALTLLLLKLVGDTFRTSSSAGSCLEASVRHVYMSAQASDLKDSVVAKLVDDRHAGWEADLPLGDDAALWDYLASLDQASRLSLLAHCLSFGINALHEKVNPYGAGISASGLTKRMTQSDLVAQATGLDMVEAGWEPTADTYLNRVPKARILEAVREAKGEGTAQLLDHLKKGEMATEAERLLKGSGWLPEVLRRHDLVTLDGAEGQGAPEPVSDAEQAEDVDLPAFLTADLPGDDASMMAAE</sequence>
<dbReference type="InterPro" id="IPR003115">
    <property type="entry name" value="ParB_N"/>
</dbReference>
<evidence type="ECO:0000259" key="3">
    <source>
        <dbReference type="SMART" id="SM00470"/>
    </source>
</evidence>
<dbReference type="FunFam" id="3.90.1530.30:FF:000002">
    <property type="entry name" value="Chromosome partitioning protein ParB"/>
    <property type="match status" value="1"/>
</dbReference>
<dbReference type="KEGG" id="cid:P73_4671"/>
<dbReference type="CDD" id="cd16406">
    <property type="entry name" value="ParB_N_like"/>
    <property type="match status" value="1"/>
</dbReference>
<name>A0A0B5E8N9_9RHOB</name>
<evidence type="ECO:0000256" key="1">
    <source>
        <dbReference type="ARBA" id="ARBA00006295"/>
    </source>
</evidence>
<dbReference type="Gene3D" id="1.10.10.2830">
    <property type="match status" value="1"/>
</dbReference>